<dbReference type="RefSeq" id="WP_135593051.1">
    <property type="nucleotide sequence ID" value="NZ_RQEZ01000048.1"/>
</dbReference>
<evidence type="ECO:0008006" key="3">
    <source>
        <dbReference type="Google" id="ProtNLM"/>
    </source>
</evidence>
<dbReference type="EMBL" id="RQFA01000066">
    <property type="protein sequence ID" value="TGK30900.1"/>
    <property type="molecule type" value="Genomic_DNA"/>
</dbReference>
<dbReference type="OrthoDB" id="5180856at2"/>
<dbReference type="AlphaFoldDB" id="A0A5F1YRT9"/>
<protein>
    <recommendedName>
        <fullName evidence="3">Hemolytic protein HlpA-like protein</fullName>
    </recommendedName>
</protein>
<proteinExistence type="predicted"/>
<dbReference type="InterPro" id="IPR029044">
    <property type="entry name" value="Nucleotide-diphossugar_trans"/>
</dbReference>
<dbReference type="Proteomes" id="UP000298277">
    <property type="component" value="Unassembled WGS sequence"/>
</dbReference>
<dbReference type="Gene3D" id="3.90.550.10">
    <property type="entry name" value="Spore Coat Polysaccharide Biosynthesis Protein SpsA, Chain A"/>
    <property type="match status" value="1"/>
</dbReference>
<accession>A0A5F1YRT9</accession>
<dbReference type="SUPFAM" id="SSF53448">
    <property type="entry name" value="Nucleotide-diphospho-sugar transferases"/>
    <property type="match status" value="1"/>
</dbReference>
<name>A0A5F1YRT9_9LEPT</name>
<comment type="caution">
    <text evidence="1">The sequence shown here is derived from an EMBL/GenBank/DDBJ whole genome shotgun (WGS) entry which is preliminary data.</text>
</comment>
<sequence length="301" mass="35856">MYKVPILFLVFNRPEETRKVFDSIRSRKPSRLYIAADGPRENRPEEKERCEQVRSIVRSVDWSCEVKTLFREKNLGCKRAVSEGIDWFFENEEEGIILEDDCLPSDQFFLFCEHMLAEFRNDPKVMHIAGTNFIHERKKIGSEEIYFSRYPQVWGWATWRRAWGKYLRSAEVWKRLLVSPWKGSRSYVIRFWEDRLEKTYSGLIDTWDFQWVYTLNVEGGLAVNPPVNLVENIGFGEGSSHTDAADDPREKFKRNSLPDKIVFPQEIKRNTDFDSYIESEFFSSRLWIGKIFRLIRKMIKF</sequence>
<gene>
    <name evidence="1" type="ORF">EHQ17_14340</name>
</gene>
<reference evidence="1" key="1">
    <citation type="journal article" date="2019" name="PLoS Negl. Trop. Dis.">
        <title>Revisiting the worldwide diversity of Leptospira species in the environment.</title>
        <authorList>
            <person name="Vincent A.T."/>
            <person name="Schiettekatte O."/>
            <person name="Bourhy P."/>
            <person name="Veyrier F.J."/>
            <person name="Picardeau M."/>
        </authorList>
    </citation>
    <scope>NUCLEOTIDE SEQUENCE [LARGE SCALE GENOMIC DNA]</scope>
    <source>
        <strain evidence="1">201800299</strain>
    </source>
</reference>
<evidence type="ECO:0000313" key="2">
    <source>
        <dbReference type="Proteomes" id="UP000298277"/>
    </source>
</evidence>
<keyword evidence="2" id="KW-1185">Reference proteome</keyword>
<organism evidence="1 2">
    <name type="scientific">Leptospira gomenensis</name>
    <dbReference type="NCBI Taxonomy" id="2484974"/>
    <lineage>
        <taxon>Bacteria</taxon>
        <taxon>Pseudomonadati</taxon>
        <taxon>Spirochaetota</taxon>
        <taxon>Spirochaetia</taxon>
        <taxon>Leptospirales</taxon>
        <taxon>Leptospiraceae</taxon>
        <taxon>Leptospira</taxon>
    </lineage>
</organism>
<evidence type="ECO:0000313" key="1">
    <source>
        <dbReference type="EMBL" id="TGK30900.1"/>
    </source>
</evidence>